<evidence type="ECO:0000313" key="3">
    <source>
        <dbReference type="Proteomes" id="UP000663879"/>
    </source>
</evidence>
<feature type="domain" description="Methyltransferase FkbM" evidence="1">
    <location>
        <begin position="126"/>
        <end position="297"/>
    </location>
</feature>
<dbReference type="Gene3D" id="3.40.50.150">
    <property type="entry name" value="Vaccinia Virus protein VP39"/>
    <property type="match status" value="1"/>
</dbReference>
<dbReference type="EMBL" id="CAJNOC010001716">
    <property type="protein sequence ID" value="CAF0885942.1"/>
    <property type="molecule type" value="Genomic_DNA"/>
</dbReference>
<dbReference type="Pfam" id="PF05050">
    <property type="entry name" value="Methyltransf_21"/>
    <property type="match status" value="1"/>
</dbReference>
<dbReference type="InterPro" id="IPR052514">
    <property type="entry name" value="SAM-dependent_MTase"/>
</dbReference>
<dbReference type="InterPro" id="IPR029063">
    <property type="entry name" value="SAM-dependent_MTases_sf"/>
</dbReference>
<name>A0A813YL73_9BILA</name>
<protein>
    <recommendedName>
        <fullName evidence="1">Methyltransferase FkbM domain-containing protein</fullName>
    </recommendedName>
</protein>
<dbReference type="InterPro" id="IPR006342">
    <property type="entry name" value="FkbM_mtfrase"/>
</dbReference>
<dbReference type="OrthoDB" id="411251at2759"/>
<comment type="caution">
    <text evidence="2">The sequence shown here is derived from an EMBL/GenBank/DDBJ whole genome shotgun (WGS) entry which is preliminary data.</text>
</comment>
<gene>
    <name evidence="2" type="ORF">OXX778_LOCUS10660</name>
</gene>
<dbReference type="PANTHER" id="PTHR34203">
    <property type="entry name" value="METHYLTRANSFERASE, FKBM FAMILY PROTEIN"/>
    <property type="match status" value="1"/>
</dbReference>
<accession>A0A813YL73</accession>
<sequence>MGEKWKKIFLLTLCFYFVYLLKRKYISTTNFQYSDFIVNFKYTINSKNHGFYHIDFSKLYSSQEYYDLIQCRESLKYDVATTICVNNIQDDTSISGDFWKNGVWKPDVLQRFLEFVKQNPDWLVIDIGPKIGQFTLFASKLGSRVLSVEPFHENTLRIHKAVRNESLEDKVILIQNAISDQSGEVLKYPRLLGNLAGNIWFRHKSPKYTKKDMENDKFLTETITLEDLIDVIPSKFDGTKYQKALIRFDIEGYEPYAFKRAQSLFNEMDVQVIFMEWMHFPRYVKYQHLVENMIRFLIQRNMQPYSNETRLDVSDWKNWPFDIYWVKIKN</sequence>
<reference evidence="2" key="1">
    <citation type="submission" date="2021-02" db="EMBL/GenBank/DDBJ databases">
        <authorList>
            <person name="Nowell W R."/>
        </authorList>
    </citation>
    <scope>NUCLEOTIDE SEQUENCE</scope>
    <source>
        <strain evidence="2">Ploen Becks lab</strain>
    </source>
</reference>
<evidence type="ECO:0000313" key="2">
    <source>
        <dbReference type="EMBL" id="CAF0885942.1"/>
    </source>
</evidence>
<dbReference type="NCBIfam" id="TIGR01444">
    <property type="entry name" value="fkbM_fam"/>
    <property type="match status" value="1"/>
</dbReference>
<evidence type="ECO:0000259" key="1">
    <source>
        <dbReference type="Pfam" id="PF05050"/>
    </source>
</evidence>
<dbReference type="SUPFAM" id="SSF53335">
    <property type="entry name" value="S-adenosyl-L-methionine-dependent methyltransferases"/>
    <property type="match status" value="1"/>
</dbReference>
<keyword evidence="3" id="KW-1185">Reference proteome</keyword>
<dbReference type="PANTHER" id="PTHR34203:SF15">
    <property type="entry name" value="SLL1173 PROTEIN"/>
    <property type="match status" value="1"/>
</dbReference>
<organism evidence="2 3">
    <name type="scientific">Brachionus calyciflorus</name>
    <dbReference type="NCBI Taxonomy" id="104777"/>
    <lineage>
        <taxon>Eukaryota</taxon>
        <taxon>Metazoa</taxon>
        <taxon>Spiralia</taxon>
        <taxon>Gnathifera</taxon>
        <taxon>Rotifera</taxon>
        <taxon>Eurotatoria</taxon>
        <taxon>Monogononta</taxon>
        <taxon>Pseudotrocha</taxon>
        <taxon>Ploima</taxon>
        <taxon>Brachionidae</taxon>
        <taxon>Brachionus</taxon>
    </lineage>
</organism>
<proteinExistence type="predicted"/>
<dbReference type="AlphaFoldDB" id="A0A813YL73"/>
<dbReference type="Proteomes" id="UP000663879">
    <property type="component" value="Unassembled WGS sequence"/>
</dbReference>